<organism evidence="1 2">
    <name type="scientific">Cronobacter sakazakii (strain ATCC BAA-894)</name>
    <name type="common">Enterobacter sakazakii</name>
    <dbReference type="NCBI Taxonomy" id="290339"/>
    <lineage>
        <taxon>Bacteria</taxon>
        <taxon>Pseudomonadati</taxon>
        <taxon>Pseudomonadota</taxon>
        <taxon>Gammaproteobacteria</taxon>
        <taxon>Enterobacterales</taxon>
        <taxon>Enterobacteriaceae</taxon>
        <taxon>Cronobacter</taxon>
    </lineage>
</organism>
<dbReference type="KEGG" id="esa:ESA_03909"/>
<proteinExistence type="predicted"/>
<accession>A7MQ40</accession>
<dbReference type="AlphaFoldDB" id="A7MQ40"/>
<protein>
    <submittedName>
        <fullName evidence="1">Uncharacterized protein</fullName>
    </submittedName>
</protein>
<keyword evidence="2" id="KW-1185">Reference proteome</keyword>
<evidence type="ECO:0000313" key="2">
    <source>
        <dbReference type="Proteomes" id="UP000000260"/>
    </source>
</evidence>
<evidence type="ECO:0000313" key="1">
    <source>
        <dbReference type="EMBL" id="ABU79095.1"/>
    </source>
</evidence>
<dbReference type="EMBL" id="CP000783">
    <property type="protein sequence ID" value="ABU79095.1"/>
    <property type="molecule type" value="Genomic_DNA"/>
</dbReference>
<name>A7MQ40_CROS8</name>
<reference evidence="1 2" key="1">
    <citation type="journal article" date="2010" name="PLoS ONE">
        <title>Genome sequence of Cronobacter sakazakii BAA-894 and comparative genomic hybridization analysis with other Cronobacter species.</title>
        <authorList>
            <person name="Kucerova E."/>
            <person name="Clifton S.W."/>
            <person name="Xia X.Q."/>
            <person name="Long F."/>
            <person name="Porwollik S."/>
            <person name="Fulton L."/>
            <person name="Fronick C."/>
            <person name="Minx P."/>
            <person name="Kyung K."/>
            <person name="Warren W."/>
            <person name="Fulton R."/>
            <person name="Feng D."/>
            <person name="Wollam A."/>
            <person name="Shah N."/>
            <person name="Bhonagiri V."/>
            <person name="Nash W.E."/>
            <person name="Hallsworth-Pepin K."/>
            <person name="Wilson R.K."/>
            <person name="McClelland M."/>
            <person name="Forsythe S.J."/>
        </authorList>
    </citation>
    <scope>NUCLEOTIDE SEQUENCE [LARGE SCALE GENOMIC DNA]</scope>
    <source>
        <strain evidence="1 2">ATCC BAA-894</strain>
    </source>
</reference>
<gene>
    <name evidence="1" type="ordered locus">ESA_03909</name>
</gene>
<dbReference type="Proteomes" id="UP000000260">
    <property type="component" value="Chromosome"/>
</dbReference>
<dbReference type="HOGENOM" id="CLU_128650_0_0_6"/>
<sequence length="179" mass="19748">MSVLKDNMIFIRHTGKVITAALITMLIICGASASTSSASLWQFISTMRSSLADINVATLNHAPLTFQLDSQNEYINFYRAEDVAFTASGKLTDIELRLSREPQEKTLLFISHWQGRCLTLNDIKQHYPVLTITDTPRGHSGNEVTSYTTPAGASGEAVTFSFSEKTPDCLSNVIISRDK</sequence>